<name>A0A915CYY8_9BILA</name>
<protein>
    <submittedName>
        <fullName evidence="2">FLYWCH-type domain-containing protein</fullName>
    </submittedName>
</protein>
<accession>A0A915CYY8</accession>
<keyword evidence="1" id="KW-1185">Reference proteome</keyword>
<reference evidence="2" key="1">
    <citation type="submission" date="2022-11" db="UniProtKB">
        <authorList>
            <consortium name="WormBaseParasite"/>
        </authorList>
    </citation>
    <scope>IDENTIFICATION</scope>
</reference>
<evidence type="ECO:0000313" key="2">
    <source>
        <dbReference type="WBParaSite" id="jg14149"/>
    </source>
</evidence>
<proteinExistence type="predicted"/>
<organism evidence="1 2">
    <name type="scientific">Ditylenchus dipsaci</name>
    <dbReference type="NCBI Taxonomy" id="166011"/>
    <lineage>
        <taxon>Eukaryota</taxon>
        <taxon>Metazoa</taxon>
        <taxon>Ecdysozoa</taxon>
        <taxon>Nematoda</taxon>
        <taxon>Chromadorea</taxon>
        <taxon>Rhabditida</taxon>
        <taxon>Tylenchina</taxon>
        <taxon>Tylenchomorpha</taxon>
        <taxon>Sphaerularioidea</taxon>
        <taxon>Anguinidae</taxon>
        <taxon>Anguininae</taxon>
        <taxon>Ditylenchus</taxon>
    </lineage>
</organism>
<evidence type="ECO:0000313" key="1">
    <source>
        <dbReference type="Proteomes" id="UP000887574"/>
    </source>
</evidence>
<dbReference type="Proteomes" id="UP000887574">
    <property type="component" value="Unplaced"/>
</dbReference>
<dbReference type="WBParaSite" id="jg14149">
    <property type="protein sequence ID" value="jg14149"/>
    <property type="gene ID" value="jg14149"/>
</dbReference>
<dbReference type="AlphaFoldDB" id="A0A915CYY8"/>
<sequence>MKSNKGSTMASYDGYLMQQTVASADGAKQYWRCATRACHGTAQSSFGKTDGLTGRKPHDRCTQNPMAVVIKQRMTATKRRAQHQKVIQKARKLNNPLEMENDLKIATLNQDAVIKNTAEMQKMECFEEDFPGNSYCPSPSGQYPSNLQVPTSSMSYGMGTTEMLLSI</sequence>